<protein>
    <submittedName>
        <fullName evidence="1">Uncharacterized protein</fullName>
    </submittedName>
</protein>
<dbReference type="AlphaFoldDB" id="A0A7W7Y7F2"/>
<evidence type="ECO:0000313" key="1">
    <source>
        <dbReference type="EMBL" id="MBB5030630.1"/>
    </source>
</evidence>
<comment type="caution">
    <text evidence="1">The sequence shown here is derived from an EMBL/GenBank/DDBJ whole genome shotgun (WGS) entry which is preliminary data.</text>
</comment>
<accession>A0A7W7Y7F2</accession>
<organism evidence="1 2">
    <name type="scientific">Prosthecobacter vanneervenii</name>
    <dbReference type="NCBI Taxonomy" id="48466"/>
    <lineage>
        <taxon>Bacteria</taxon>
        <taxon>Pseudomonadati</taxon>
        <taxon>Verrucomicrobiota</taxon>
        <taxon>Verrucomicrobiia</taxon>
        <taxon>Verrucomicrobiales</taxon>
        <taxon>Verrucomicrobiaceae</taxon>
        <taxon>Prosthecobacter</taxon>
    </lineage>
</organism>
<name>A0A7W7Y7F2_9BACT</name>
<reference evidence="1 2" key="1">
    <citation type="submission" date="2020-08" db="EMBL/GenBank/DDBJ databases">
        <title>Genomic Encyclopedia of Type Strains, Phase IV (KMG-IV): sequencing the most valuable type-strain genomes for metagenomic binning, comparative biology and taxonomic classification.</title>
        <authorList>
            <person name="Goeker M."/>
        </authorList>
    </citation>
    <scope>NUCLEOTIDE SEQUENCE [LARGE SCALE GENOMIC DNA]</scope>
    <source>
        <strain evidence="1 2">DSM 12252</strain>
    </source>
</reference>
<evidence type="ECO:0000313" key="2">
    <source>
        <dbReference type="Proteomes" id="UP000590740"/>
    </source>
</evidence>
<dbReference type="Proteomes" id="UP000590740">
    <property type="component" value="Unassembled WGS sequence"/>
</dbReference>
<proteinExistence type="predicted"/>
<dbReference type="EMBL" id="JACHIG010000001">
    <property type="protein sequence ID" value="MBB5030630.1"/>
    <property type="molecule type" value="Genomic_DNA"/>
</dbReference>
<dbReference type="RefSeq" id="WP_184337458.1">
    <property type="nucleotide sequence ID" value="NZ_JACHIG010000001.1"/>
</dbReference>
<gene>
    <name evidence="1" type="ORF">HNQ65_000184</name>
</gene>
<keyword evidence="2" id="KW-1185">Reference proteome</keyword>
<sequence length="55" mass="6454">MALTLFATCLWFVWRAGHNRKTGPDPVRVEQKAPVEKKRTTEIDRFLQAAKTPRW</sequence>